<proteinExistence type="predicted"/>
<comment type="caution">
    <text evidence="1">The sequence shown here is derived from an EMBL/GenBank/DDBJ whole genome shotgun (WGS) entry which is preliminary data.</text>
</comment>
<accession>A0ABQ3AAV1</accession>
<organism evidence="1 2">
    <name type="scientific">Streptomyces xanthochromogenes</name>
    <dbReference type="NCBI Taxonomy" id="67384"/>
    <lineage>
        <taxon>Bacteria</taxon>
        <taxon>Bacillati</taxon>
        <taxon>Actinomycetota</taxon>
        <taxon>Actinomycetes</taxon>
        <taxon>Kitasatosporales</taxon>
        <taxon>Streptomycetaceae</taxon>
        <taxon>Streptomyces</taxon>
    </lineage>
</organism>
<name>A0ABQ3AAV1_9ACTN</name>
<gene>
    <name evidence="1" type="ORF">GCM10010326_41020</name>
</gene>
<evidence type="ECO:0000313" key="2">
    <source>
        <dbReference type="Proteomes" id="UP000600946"/>
    </source>
</evidence>
<dbReference type="Proteomes" id="UP000600946">
    <property type="component" value="Unassembled WGS sequence"/>
</dbReference>
<reference evidence="2" key="1">
    <citation type="journal article" date="2019" name="Int. J. Syst. Evol. Microbiol.">
        <title>The Global Catalogue of Microorganisms (GCM) 10K type strain sequencing project: providing services to taxonomists for standard genome sequencing and annotation.</title>
        <authorList>
            <consortium name="The Broad Institute Genomics Platform"/>
            <consortium name="The Broad Institute Genome Sequencing Center for Infectious Disease"/>
            <person name="Wu L."/>
            <person name="Ma J."/>
        </authorList>
    </citation>
    <scope>NUCLEOTIDE SEQUENCE [LARGE SCALE GENOMIC DNA]</scope>
    <source>
        <strain evidence="2">JCM 4594</strain>
    </source>
</reference>
<dbReference type="EMBL" id="BMUU01000006">
    <property type="protein sequence ID" value="GGY42616.1"/>
    <property type="molecule type" value="Genomic_DNA"/>
</dbReference>
<evidence type="ECO:0000313" key="1">
    <source>
        <dbReference type="EMBL" id="GGY42616.1"/>
    </source>
</evidence>
<protein>
    <submittedName>
        <fullName evidence="1">Uncharacterized protein</fullName>
    </submittedName>
</protein>
<keyword evidence="2" id="KW-1185">Reference proteome</keyword>
<sequence>MTRPGRGGGHRFAAGKVHMPGGVRELATRARRFTAAKRARREREDIRERDERRHSFPFVPLGADPRAGRTADQVIGYFAGPLHSSIPASAARLLWAERASD</sequence>